<gene>
    <name evidence="3" type="ORF">RGC78_10975</name>
</gene>
<dbReference type="EMBL" id="JAVJAN010000028">
    <property type="protein sequence ID" value="MDR5587990.1"/>
    <property type="molecule type" value="Genomic_DNA"/>
</dbReference>
<keyword evidence="2" id="KW-0472">Membrane</keyword>
<feature type="transmembrane region" description="Helical" evidence="2">
    <location>
        <begin position="146"/>
        <end position="165"/>
    </location>
</feature>
<protein>
    <submittedName>
        <fullName evidence="3">Uncharacterized protein</fullName>
    </submittedName>
</protein>
<feature type="transmembrane region" description="Helical" evidence="2">
    <location>
        <begin position="56"/>
        <end position="75"/>
    </location>
</feature>
<comment type="caution">
    <text evidence="3">The sequence shown here is derived from an EMBL/GenBank/DDBJ whole genome shotgun (WGS) entry which is preliminary data.</text>
</comment>
<organism evidence="3 4">
    <name type="scientific">Clostridium aquiflavi</name>
    <dbReference type="NCBI Taxonomy" id="3073603"/>
    <lineage>
        <taxon>Bacteria</taxon>
        <taxon>Bacillati</taxon>
        <taxon>Bacillota</taxon>
        <taxon>Clostridia</taxon>
        <taxon>Eubacteriales</taxon>
        <taxon>Clostridiaceae</taxon>
        <taxon>Clostridium</taxon>
    </lineage>
</organism>
<keyword evidence="2" id="KW-1133">Transmembrane helix</keyword>
<evidence type="ECO:0000313" key="4">
    <source>
        <dbReference type="Proteomes" id="UP001256646"/>
    </source>
</evidence>
<evidence type="ECO:0000256" key="2">
    <source>
        <dbReference type="SAM" id="Phobius"/>
    </source>
</evidence>
<feature type="transmembrane region" description="Helical" evidence="2">
    <location>
        <begin position="108"/>
        <end position="125"/>
    </location>
</feature>
<dbReference type="RefSeq" id="WP_252213875.1">
    <property type="nucleotide sequence ID" value="NZ_JAVJAN010000028.1"/>
</dbReference>
<feature type="compositionally biased region" description="Basic and acidic residues" evidence="1">
    <location>
        <begin position="16"/>
        <end position="25"/>
    </location>
</feature>
<name>A0ABU1EI02_9CLOT</name>
<dbReference type="Proteomes" id="UP001256646">
    <property type="component" value="Unassembled WGS sequence"/>
</dbReference>
<keyword evidence="4" id="KW-1185">Reference proteome</keyword>
<proteinExistence type="predicted"/>
<keyword evidence="2" id="KW-0812">Transmembrane</keyword>
<reference evidence="3 4" key="1">
    <citation type="submission" date="2023-09" db="EMBL/GenBank/DDBJ databases">
        <authorList>
            <person name="Zhai L."/>
        </authorList>
    </citation>
    <scope>NUCLEOTIDE SEQUENCE [LARGE SCALE GENOMIC DNA]</scope>
    <source>
        <strain evidence="3 4">5 N-1</strain>
    </source>
</reference>
<feature type="region of interest" description="Disordered" evidence="1">
    <location>
        <begin position="1"/>
        <end position="41"/>
    </location>
</feature>
<evidence type="ECO:0000313" key="3">
    <source>
        <dbReference type="EMBL" id="MDR5587990.1"/>
    </source>
</evidence>
<sequence>MIRNNKKTNSNNINKSDIKFKHTNEYNENNNDSSTNQTEDTTSDINIPELLEQLKIINLSINALFVIIIAILQNMDFLFWQRAKLIDKINGTNYAENLLDKTDNPKNANMLNIYASAVFLCINWEQFQKISSTSKDKKEITRAYDSFISSLLIFIAALISRYTFIP</sequence>
<evidence type="ECO:0000256" key="1">
    <source>
        <dbReference type="SAM" id="MobiDB-lite"/>
    </source>
</evidence>
<accession>A0ABU1EI02</accession>
<feature type="compositionally biased region" description="Polar residues" evidence="1">
    <location>
        <begin position="26"/>
        <end position="41"/>
    </location>
</feature>